<dbReference type="EMBL" id="AP025592">
    <property type="protein sequence ID" value="BDG08380.1"/>
    <property type="molecule type" value="Genomic_DNA"/>
</dbReference>
<sequence>MSAPLVRFDDALPLLAREIAATLGAEQLAAGIVLRDATGRLAFFSRNDISPVSAENLSARLRAVLGPYARPERVLVDPRATGAEAILADSRTTRVIAGEHSIRLIDRRIVGADWVRSPAPAAEGPPRFVFASLKGGVGRSTALAVAAAEVAREGHSVLVIDLDLEAPGLGSLLLSAETLPEFGTLDYLVERKVGVPDDGFVADLVGPSRVPAGGRIDVAPAFGRRSLEHPGDVLAKIGRAYLETIGPEGAVATVFDQIRELVDRLVDRARYDAILIDARAGLHETTAASVLGLGAEVFLFALDEPQSFDGYSTLLASFAQLAPPGAPLPEWADRLTPVQAKAPADPARRKEFNQRWQDLVMRVGPSRPAAELGGEIQIPEGFTEVPWDDESTPDEEVVPVDRPLMQPIAVLSDARYVAFDPLRRREQVDEKLYSATFGDLLRRVGAAVESRGEEAP</sequence>
<dbReference type="Proteomes" id="UP001162734">
    <property type="component" value="Chromosome"/>
</dbReference>
<keyword evidence="4" id="KW-1185">Reference proteome</keyword>
<accession>A0ABM7X996</accession>
<evidence type="ECO:0000313" key="4">
    <source>
        <dbReference type="Proteomes" id="UP001162734"/>
    </source>
</evidence>
<evidence type="ECO:0008006" key="5">
    <source>
        <dbReference type="Google" id="ProtNLM"/>
    </source>
</evidence>
<dbReference type="PANTHER" id="PTHR43384">
    <property type="entry name" value="SEPTUM SITE-DETERMINING PROTEIN MIND HOMOLOG, CHLOROPLASTIC-RELATED"/>
    <property type="match status" value="1"/>
</dbReference>
<dbReference type="Gene3D" id="3.40.50.300">
    <property type="entry name" value="P-loop containing nucleotide triphosphate hydrolases"/>
    <property type="match status" value="1"/>
</dbReference>
<dbReference type="RefSeq" id="WP_248345560.1">
    <property type="nucleotide sequence ID" value="NZ_AP025592.1"/>
</dbReference>
<organism evidence="3 4">
    <name type="scientific">Anaeromyxobacter paludicola</name>
    <dbReference type="NCBI Taxonomy" id="2918171"/>
    <lineage>
        <taxon>Bacteria</taxon>
        <taxon>Pseudomonadati</taxon>
        <taxon>Myxococcota</taxon>
        <taxon>Myxococcia</taxon>
        <taxon>Myxococcales</taxon>
        <taxon>Cystobacterineae</taxon>
        <taxon>Anaeromyxobacteraceae</taxon>
        <taxon>Anaeromyxobacter</taxon>
    </lineage>
</organism>
<dbReference type="InterPro" id="IPR027417">
    <property type="entry name" value="P-loop_NTPase"/>
</dbReference>
<keyword evidence="2" id="KW-0067">ATP-binding</keyword>
<protein>
    <recommendedName>
        <fullName evidence="5">CobQ/CobB/MinD/ParA nucleotide binding domain-containing protein</fullName>
    </recommendedName>
</protein>
<name>A0ABM7X996_9BACT</name>
<reference evidence="4" key="1">
    <citation type="journal article" date="2022" name="Int. J. Syst. Evol. Microbiol.">
        <title>Anaeromyxobacter oryzae sp. nov., Anaeromyxobacter diazotrophicus sp. nov. and Anaeromyxobacter paludicola sp. nov., isolated from paddy soils.</title>
        <authorList>
            <person name="Itoh H."/>
            <person name="Xu Z."/>
            <person name="Mise K."/>
            <person name="Masuda Y."/>
            <person name="Ushijima N."/>
            <person name="Hayakawa C."/>
            <person name="Shiratori Y."/>
            <person name="Senoo K."/>
        </authorList>
    </citation>
    <scope>NUCLEOTIDE SEQUENCE [LARGE SCALE GENOMIC DNA]</scope>
    <source>
        <strain evidence="4">Red630</strain>
    </source>
</reference>
<evidence type="ECO:0000256" key="1">
    <source>
        <dbReference type="ARBA" id="ARBA00022741"/>
    </source>
</evidence>
<dbReference type="InterPro" id="IPR050625">
    <property type="entry name" value="ParA/MinD_ATPase"/>
</dbReference>
<evidence type="ECO:0000313" key="3">
    <source>
        <dbReference type="EMBL" id="BDG08380.1"/>
    </source>
</evidence>
<proteinExistence type="predicted"/>
<evidence type="ECO:0000256" key="2">
    <source>
        <dbReference type="ARBA" id="ARBA00022840"/>
    </source>
</evidence>
<dbReference type="PANTHER" id="PTHR43384:SF6">
    <property type="entry name" value="SEPTUM SITE-DETERMINING PROTEIN MIND HOMOLOG, CHLOROPLASTIC"/>
    <property type="match status" value="1"/>
</dbReference>
<keyword evidence="1" id="KW-0547">Nucleotide-binding</keyword>
<dbReference type="SUPFAM" id="SSF52540">
    <property type="entry name" value="P-loop containing nucleoside triphosphate hydrolases"/>
    <property type="match status" value="1"/>
</dbReference>
<dbReference type="NCBIfam" id="NF047398">
    <property type="entry name" value="AAA_KGGVGR"/>
    <property type="match status" value="1"/>
</dbReference>
<gene>
    <name evidence="3" type="ORF">AMPC_14930</name>
</gene>